<evidence type="ECO:0000313" key="2">
    <source>
        <dbReference type="EMBL" id="MDR5897328.1"/>
    </source>
</evidence>
<feature type="compositionally biased region" description="Acidic residues" evidence="1">
    <location>
        <begin position="92"/>
        <end position="103"/>
    </location>
</feature>
<keyword evidence="3" id="KW-1185">Reference proteome</keyword>
<protein>
    <submittedName>
        <fullName evidence="2">Uncharacterized protein</fullName>
    </submittedName>
</protein>
<gene>
    <name evidence="2" type="ORF">QC825_14750</name>
</gene>
<sequence>MQIQLNQEELEQAVRLFVESQGISLADCDVDVSFTAGRGAQGTTASIDICKKRAQQPKPAKPTLVANTAKVEEPVTEAPAPAQKVEAAPVEEAAEETVEEAPEEPASTEPDITAGNSDNVPFEPDTLASTAPDDTQAAVATKKSLFGGA</sequence>
<comment type="caution">
    <text evidence="2">The sequence shown here is derived from an EMBL/GenBank/DDBJ whole genome shotgun (WGS) entry which is preliminary data.</text>
</comment>
<dbReference type="RefSeq" id="WP_251595642.1">
    <property type="nucleotide sequence ID" value="NZ_JAMLJI010000006.1"/>
</dbReference>
<accession>A0ABU1H1B5</accession>
<dbReference type="EMBL" id="JARWAO010000010">
    <property type="protein sequence ID" value="MDR5897328.1"/>
    <property type="molecule type" value="Genomic_DNA"/>
</dbReference>
<reference evidence="2 3" key="1">
    <citation type="submission" date="2023-04" db="EMBL/GenBank/DDBJ databases">
        <title>A long-awaited taxogenomic arrangement of the family Halomonadaceae.</title>
        <authorList>
            <person name="De La Haba R."/>
            <person name="Chuvochina M."/>
            <person name="Wittouck S."/>
            <person name="Arahal D.R."/>
            <person name="Sanchez-Porro C."/>
            <person name="Hugenholtz P."/>
            <person name="Ventosa A."/>
        </authorList>
    </citation>
    <scope>NUCLEOTIDE SEQUENCE [LARGE SCALE GENOMIC DNA]</scope>
    <source>
        <strain evidence="2 3">DSM 22428</strain>
    </source>
</reference>
<dbReference type="Proteomes" id="UP001269375">
    <property type="component" value="Unassembled WGS sequence"/>
</dbReference>
<name>A0ABU1H1B5_9GAMM</name>
<evidence type="ECO:0000256" key="1">
    <source>
        <dbReference type="SAM" id="MobiDB-lite"/>
    </source>
</evidence>
<feature type="compositionally biased region" description="Low complexity" evidence="1">
    <location>
        <begin position="77"/>
        <end position="91"/>
    </location>
</feature>
<evidence type="ECO:0000313" key="3">
    <source>
        <dbReference type="Proteomes" id="UP001269375"/>
    </source>
</evidence>
<organism evidence="2 3">
    <name type="scientific">Larsenimonas suaedae</name>
    <dbReference type="NCBI Taxonomy" id="1851019"/>
    <lineage>
        <taxon>Bacteria</taxon>
        <taxon>Pseudomonadati</taxon>
        <taxon>Pseudomonadota</taxon>
        <taxon>Gammaproteobacteria</taxon>
        <taxon>Oceanospirillales</taxon>
        <taxon>Halomonadaceae</taxon>
        <taxon>Larsenimonas</taxon>
    </lineage>
</organism>
<proteinExistence type="predicted"/>
<feature type="region of interest" description="Disordered" evidence="1">
    <location>
        <begin position="71"/>
        <end position="149"/>
    </location>
</feature>